<dbReference type="Proteomes" id="UP000006683">
    <property type="component" value="Chromosome"/>
</dbReference>
<dbReference type="GeneID" id="67181482"/>
<dbReference type="PROSITE" id="PS51257">
    <property type="entry name" value="PROKAR_LIPOPROTEIN"/>
    <property type="match status" value="1"/>
</dbReference>
<sequence length="608" mass="67303">MIRHSLSMIALSLLLTGCGGGSSDEGQDSGLAMQGTLQADKHLFNPAAMARISRPHNFADLLAQGEQGEADLATWHVCGDRYNDEVPRARWNLDTDGDLKPDLNLTDEEGNLYYNIDLDNDGWANINLLTHNEGIHLNVDTNCDAKADVNIDLNFDYKADLNIDVDGDMVADRLIDIDGDNLPDFSFTDTGGVLLSGVPVKLTGKYGEFEAVTDENGRFEFERIPTGEYRLEADALAIDGSKIWTRTLITLDEFNDSIGAFRMHQDPIITQIEVDGVAQETLTQQANAWPEHGYSIGDSVTLAIVVEDPNQRPLQAYNEPDFQSPEVLPGNNGRFEMTYQITEADAQSEAKGIQFFYFNDDGFMGFDGQVDGRAYFSLQMADYVEAEPLTIKRVMVGDEVYENVDQPPYFLVQPETPVAVDAQLWLRVEVEGPAERQSYFSYMGLGHDNVTSESDEILFDGTLAAPRYVYKVQYSTWTDGIPNGESAEIWLKLDTDKQPATVQSLLINGADSKDLMGRVGQTLVLEPVINNPNGDEVSCKFERHGNFGPGADSGLISDWGACQATYTLVQADAVDMFNFVISVRNDDGILSEHWDYDDSRGFDVSVTQ</sequence>
<dbReference type="AlphaFoldDB" id="E1SL82"/>
<dbReference type="STRING" id="550540.Fbal_1251"/>
<protein>
    <recommendedName>
        <fullName evidence="3">Carboxypeptidase regulatory-like domain-containing protein</fullName>
    </recommendedName>
</protein>
<evidence type="ECO:0000313" key="2">
    <source>
        <dbReference type="Proteomes" id="UP000006683"/>
    </source>
</evidence>
<evidence type="ECO:0000313" key="1">
    <source>
        <dbReference type="EMBL" id="ADN75460.1"/>
    </source>
</evidence>
<dbReference type="eggNOG" id="COG5164">
    <property type="taxonomic scope" value="Bacteria"/>
</dbReference>
<organism evidence="1 2">
    <name type="scientific">Ferrimonas balearica (strain DSM 9799 / CCM 4581 / KCTC 23876 / PAT)</name>
    <dbReference type="NCBI Taxonomy" id="550540"/>
    <lineage>
        <taxon>Bacteria</taxon>
        <taxon>Pseudomonadati</taxon>
        <taxon>Pseudomonadota</taxon>
        <taxon>Gammaproteobacteria</taxon>
        <taxon>Alteromonadales</taxon>
        <taxon>Ferrimonadaceae</taxon>
        <taxon>Ferrimonas</taxon>
    </lineage>
</organism>
<gene>
    <name evidence="1" type="ordered locus">Fbal_1251</name>
</gene>
<dbReference type="KEGG" id="fbl:Fbal_1251"/>
<keyword evidence="2" id="KW-1185">Reference proteome</keyword>
<evidence type="ECO:0008006" key="3">
    <source>
        <dbReference type="Google" id="ProtNLM"/>
    </source>
</evidence>
<name>E1SL82_FERBD</name>
<dbReference type="EMBL" id="CP002209">
    <property type="protein sequence ID" value="ADN75460.1"/>
    <property type="molecule type" value="Genomic_DNA"/>
</dbReference>
<dbReference type="RefSeq" id="WP_013344766.1">
    <property type="nucleotide sequence ID" value="NC_014541.1"/>
</dbReference>
<reference evidence="1 2" key="1">
    <citation type="journal article" date="2010" name="Stand. Genomic Sci.">
        <title>Complete genome sequence of Ferrimonas balearica type strain (PAT).</title>
        <authorList>
            <person name="Nolan M."/>
            <person name="Sikorski J."/>
            <person name="Davenport K."/>
            <person name="Lucas S."/>
            <person name="Glavina Del Rio T."/>
            <person name="Tice H."/>
            <person name="Cheng J."/>
            <person name="Goodwin L."/>
            <person name="Pitluck S."/>
            <person name="Liolios K."/>
            <person name="Ivanova N."/>
            <person name="Mavromatis K."/>
            <person name="Ovchinnikova G."/>
            <person name="Pati A."/>
            <person name="Chen A."/>
            <person name="Palaniappan K."/>
            <person name="Land M."/>
            <person name="Hauser L."/>
            <person name="Chang Y."/>
            <person name="Jeffries C."/>
            <person name="Tapia R."/>
            <person name="Brettin T."/>
            <person name="Detter J."/>
            <person name="Han C."/>
            <person name="Yasawong M."/>
            <person name="Rohde M."/>
            <person name="Tindall B."/>
            <person name="Goker M."/>
            <person name="Woyke T."/>
            <person name="Bristow J."/>
            <person name="Eisen J."/>
            <person name="Markowitz V."/>
            <person name="Hugenholtz P."/>
            <person name="Kyrpides N."/>
            <person name="Klenk H."/>
            <person name="Lapidus A."/>
        </authorList>
    </citation>
    <scope>NUCLEOTIDE SEQUENCE [LARGE SCALE GENOMIC DNA]</scope>
    <source>
        <strain evidence="2">DSM 9799 / CCM 4581 / KCTC 23876 / PAT</strain>
    </source>
</reference>
<dbReference type="Gene3D" id="2.60.40.1120">
    <property type="entry name" value="Carboxypeptidase-like, regulatory domain"/>
    <property type="match status" value="1"/>
</dbReference>
<dbReference type="HOGENOM" id="CLU_448878_0_0_6"/>
<dbReference type="SUPFAM" id="SSF117074">
    <property type="entry name" value="Hypothetical protein PA1324"/>
    <property type="match status" value="1"/>
</dbReference>
<proteinExistence type="predicted"/>
<accession>E1SL82</accession>
<dbReference type="OrthoDB" id="2390447at2"/>